<dbReference type="Proteomes" id="UP000317715">
    <property type="component" value="Unassembled WGS sequence"/>
</dbReference>
<proteinExistence type="predicted"/>
<sequence length="88" mass="10188">MVQNDTKYFRVNELERPKGTLKVVALGGVSTDDNYYTVYMLSKHSRVGHGKYRRRINDDGVESAGKTIQELLHVRGSQEFAWIRWDLS</sequence>
<comment type="caution">
    <text evidence="1">The sequence shown here is derived from an EMBL/GenBank/DDBJ whole genome shotgun (WGS) entry which is preliminary data.</text>
</comment>
<dbReference type="AlphaFoldDB" id="A0A4Y3N9A5"/>
<reference evidence="1 2" key="1">
    <citation type="submission" date="2019-06" db="EMBL/GenBank/DDBJ databases">
        <title>Whole genome shotgun sequence of Paenarthrobacter aurescens NBRC 12136.</title>
        <authorList>
            <person name="Hosoyama A."/>
            <person name="Uohara A."/>
            <person name="Ohji S."/>
            <person name="Ichikawa N."/>
        </authorList>
    </citation>
    <scope>NUCLEOTIDE SEQUENCE [LARGE SCALE GENOMIC DNA]</scope>
    <source>
        <strain evidence="1 2">NBRC 12136</strain>
    </source>
</reference>
<evidence type="ECO:0000313" key="1">
    <source>
        <dbReference type="EMBL" id="GEB17787.1"/>
    </source>
</evidence>
<gene>
    <name evidence="1" type="ORF">AAU01_05420</name>
</gene>
<dbReference type="EMBL" id="BJMD01000002">
    <property type="protein sequence ID" value="GEB17787.1"/>
    <property type="molecule type" value="Genomic_DNA"/>
</dbReference>
<name>A0A4Y3N9A5_PAEAU</name>
<keyword evidence="2" id="KW-1185">Reference proteome</keyword>
<evidence type="ECO:0000313" key="2">
    <source>
        <dbReference type="Proteomes" id="UP000317715"/>
    </source>
</evidence>
<protein>
    <submittedName>
        <fullName evidence="1">Uncharacterized protein</fullName>
    </submittedName>
</protein>
<organism evidence="1 2">
    <name type="scientific">Paenarthrobacter aurescens</name>
    <name type="common">Arthrobacter aurescens</name>
    <dbReference type="NCBI Taxonomy" id="43663"/>
    <lineage>
        <taxon>Bacteria</taxon>
        <taxon>Bacillati</taxon>
        <taxon>Actinomycetota</taxon>
        <taxon>Actinomycetes</taxon>
        <taxon>Micrococcales</taxon>
        <taxon>Micrococcaceae</taxon>
        <taxon>Paenarthrobacter</taxon>
    </lineage>
</organism>
<accession>A0A4Y3N9A5</accession>